<sequence length="165" mass="19594">MYGNKVVQVLRKMLLSFRPDVYEKIKSGLKIFEHRRNFPDEPIMAYMYVSSPVKAITGIVYLDKRHCLSDWLEEYKEDSNAIARIKEYMKTYHYRYAMEIAKFQETSKISLDDLRKNVPGFVAPQMYIYLDGTELLEYIESNLKMIDLQVEHSFERIEACQVCVH</sequence>
<evidence type="ECO:0008006" key="3">
    <source>
        <dbReference type="Google" id="ProtNLM"/>
    </source>
</evidence>
<dbReference type="PaxDb" id="515619-EUBREC_0629"/>
<name>C4ZCR3_AGARV</name>
<gene>
    <name evidence="1" type="ordered locus">EUBREC_0629</name>
</gene>
<evidence type="ECO:0000313" key="2">
    <source>
        <dbReference type="Proteomes" id="UP000001477"/>
    </source>
</evidence>
<organism evidence="1 2">
    <name type="scientific">Agathobacter rectalis (strain ATCC 33656 / DSM 3377 / JCM 17463 / KCTC 5835 / VPI 0990)</name>
    <name type="common">Eubacterium rectale</name>
    <dbReference type="NCBI Taxonomy" id="515619"/>
    <lineage>
        <taxon>Bacteria</taxon>
        <taxon>Bacillati</taxon>
        <taxon>Bacillota</taxon>
        <taxon>Clostridia</taxon>
        <taxon>Lachnospirales</taxon>
        <taxon>Lachnospiraceae</taxon>
        <taxon>Agathobacter</taxon>
    </lineage>
</organism>
<dbReference type="AlphaFoldDB" id="C4ZCR3"/>
<accession>C4ZCR3</accession>
<protein>
    <recommendedName>
        <fullName evidence="3">ASCH domain-containing protein</fullName>
    </recommendedName>
</protein>
<proteinExistence type="predicted"/>
<dbReference type="STRING" id="515619.EUBREC_0629"/>
<dbReference type="KEGG" id="ere:EUBREC_0629"/>
<dbReference type="HOGENOM" id="CLU_142812_0_0_9"/>
<dbReference type="Proteomes" id="UP000001477">
    <property type="component" value="Chromosome"/>
</dbReference>
<evidence type="ECO:0000313" key="1">
    <source>
        <dbReference type="EMBL" id="ACR74418.1"/>
    </source>
</evidence>
<reference evidence="1 2" key="1">
    <citation type="journal article" date="2009" name="Proc. Natl. Acad. Sci. U.S.A.">
        <title>Characterizing a model human gut microbiota composed of members of its two dominant bacterial phyla.</title>
        <authorList>
            <person name="Mahowald M.A."/>
            <person name="Rey F.E."/>
            <person name="Seedorf H."/>
            <person name="Turnbaugh P.J."/>
            <person name="Fulton R.S."/>
            <person name="Wollam A."/>
            <person name="Shah N."/>
            <person name="Wang C."/>
            <person name="Magrini V."/>
            <person name="Wilson R.K."/>
            <person name="Cantarel B.L."/>
            <person name="Coutinho P.M."/>
            <person name="Henrissat B."/>
            <person name="Crock L.W."/>
            <person name="Russell A."/>
            <person name="Verberkmoes N.C."/>
            <person name="Hettich R.L."/>
            <person name="Gordon J.I."/>
        </authorList>
    </citation>
    <scope>NUCLEOTIDE SEQUENCE [LARGE SCALE GENOMIC DNA]</scope>
    <source>
        <strain evidence="2">ATCC 33656 / DSM 3377 / JCM 17463 / KCTC 5835 / LMG 30912 / VPI 0990</strain>
    </source>
</reference>
<dbReference type="EMBL" id="CP001107">
    <property type="protein sequence ID" value="ACR74418.1"/>
    <property type="molecule type" value="Genomic_DNA"/>
</dbReference>